<gene>
    <name evidence="1" type="ORF">NP233_g10671</name>
</gene>
<dbReference type="AlphaFoldDB" id="A0AAD5VHY3"/>
<keyword evidence="2" id="KW-1185">Reference proteome</keyword>
<reference evidence="1" key="1">
    <citation type="submission" date="2022-07" db="EMBL/GenBank/DDBJ databases">
        <title>Genome Sequence of Leucocoprinus birnbaumii.</title>
        <authorList>
            <person name="Buettner E."/>
        </authorList>
    </citation>
    <scope>NUCLEOTIDE SEQUENCE</scope>
    <source>
        <strain evidence="1">VT141</strain>
    </source>
</reference>
<accession>A0AAD5VHY3</accession>
<comment type="caution">
    <text evidence="1">The sequence shown here is derived from an EMBL/GenBank/DDBJ whole genome shotgun (WGS) entry which is preliminary data.</text>
</comment>
<sequence>MIWRPRRIGRGQLPNALLSTSKLGKALSEEYWSSQVEIKKEAAASTKLHTLRNYLTDNGISVNGDGHQLCTGLEKDEGCKAR</sequence>
<organism evidence="1 2">
    <name type="scientific">Leucocoprinus birnbaumii</name>
    <dbReference type="NCBI Taxonomy" id="56174"/>
    <lineage>
        <taxon>Eukaryota</taxon>
        <taxon>Fungi</taxon>
        <taxon>Dikarya</taxon>
        <taxon>Basidiomycota</taxon>
        <taxon>Agaricomycotina</taxon>
        <taxon>Agaricomycetes</taxon>
        <taxon>Agaricomycetidae</taxon>
        <taxon>Agaricales</taxon>
        <taxon>Agaricineae</taxon>
        <taxon>Agaricaceae</taxon>
        <taxon>Leucocoprinus</taxon>
    </lineage>
</organism>
<evidence type="ECO:0000313" key="2">
    <source>
        <dbReference type="Proteomes" id="UP001213000"/>
    </source>
</evidence>
<proteinExistence type="predicted"/>
<protein>
    <submittedName>
        <fullName evidence="1">Uncharacterized protein</fullName>
    </submittedName>
</protein>
<evidence type="ECO:0000313" key="1">
    <source>
        <dbReference type="EMBL" id="KAJ3560693.1"/>
    </source>
</evidence>
<dbReference type="EMBL" id="JANIEX010001125">
    <property type="protein sequence ID" value="KAJ3560693.1"/>
    <property type="molecule type" value="Genomic_DNA"/>
</dbReference>
<name>A0AAD5VHY3_9AGAR</name>
<dbReference type="Proteomes" id="UP001213000">
    <property type="component" value="Unassembled WGS sequence"/>
</dbReference>